<dbReference type="NCBIfam" id="TIGR02224">
    <property type="entry name" value="recomb_XerC"/>
    <property type="match status" value="1"/>
</dbReference>
<dbReference type="InterPro" id="IPR011010">
    <property type="entry name" value="DNA_brk_join_enz"/>
</dbReference>
<dbReference type="AlphaFoldDB" id="A0A1E5LAZ3"/>
<keyword evidence="9 10" id="KW-0131">Cell cycle</keyword>
<evidence type="ECO:0000256" key="11">
    <source>
        <dbReference type="NCBIfam" id="TIGR02224"/>
    </source>
</evidence>
<dbReference type="CDD" id="cd00798">
    <property type="entry name" value="INT_XerDC_C"/>
    <property type="match status" value="1"/>
</dbReference>
<dbReference type="Gene3D" id="1.10.150.130">
    <property type="match status" value="1"/>
</dbReference>
<comment type="caution">
    <text evidence="14">The sequence shown here is derived from an EMBL/GenBank/DDBJ whole genome shotgun (WGS) entry which is preliminary data.</text>
</comment>
<evidence type="ECO:0000256" key="6">
    <source>
        <dbReference type="ARBA" id="ARBA00022908"/>
    </source>
</evidence>
<feature type="active site" evidence="10">
    <location>
        <position position="246"/>
    </location>
</feature>
<evidence type="ECO:0000256" key="2">
    <source>
        <dbReference type="ARBA" id="ARBA00006657"/>
    </source>
</evidence>
<evidence type="ECO:0000256" key="8">
    <source>
        <dbReference type="ARBA" id="ARBA00023172"/>
    </source>
</evidence>
<dbReference type="GO" id="GO:0003677">
    <property type="term" value="F:DNA binding"/>
    <property type="evidence" value="ECO:0007669"/>
    <property type="project" value="UniProtKB-UniRule"/>
</dbReference>
<sequence length="300" mass="35298">MGIQKEQIRSFIEYLQIEKNCSPYTLEFYEKDIDDFVRFMKQQELTSFAAVSHFTVRLYYTHLHEKKYARKTVARKISALRSFFRFLVREVEVEENPFIYAALPKNERQLPKFLYMEELEQLFSVCDLSTPSGQRDQAILEMLYATGMRISECCALRISDVDFFVGTVLVKGKGRKERYIPFGSFAEQALHRYIDQGRRNFLQKASDEHNFLFVNSRGKRLTERGIRYILSKLVEKASLTIKVSPHMLRHTFATHLLNEGADLRSVQELLGHEHLSTTQTYTHVTKEHLQKVYMNHHPRA</sequence>
<keyword evidence="15" id="KW-1185">Reference proteome</keyword>
<keyword evidence="4 10" id="KW-0132">Cell division</keyword>
<dbReference type="GO" id="GO:0005737">
    <property type="term" value="C:cytoplasm"/>
    <property type="evidence" value="ECO:0007669"/>
    <property type="project" value="UniProtKB-SubCell"/>
</dbReference>
<dbReference type="PANTHER" id="PTHR30349">
    <property type="entry name" value="PHAGE INTEGRASE-RELATED"/>
    <property type="match status" value="1"/>
</dbReference>
<evidence type="ECO:0000256" key="9">
    <source>
        <dbReference type="ARBA" id="ARBA00023306"/>
    </source>
</evidence>
<dbReference type="PANTHER" id="PTHR30349:SF77">
    <property type="entry name" value="TYROSINE RECOMBINASE XERC"/>
    <property type="match status" value="1"/>
</dbReference>
<dbReference type="OrthoDB" id="9801717at2"/>
<feature type="active site" evidence="10">
    <location>
        <position position="249"/>
    </location>
</feature>
<feature type="active site" description="O-(3'-phospho-DNA)-tyrosine intermediate" evidence="10">
    <location>
        <position position="281"/>
    </location>
</feature>
<evidence type="ECO:0000256" key="5">
    <source>
        <dbReference type="ARBA" id="ARBA00022829"/>
    </source>
</evidence>
<dbReference type="Pfam" id="PF00589">
    <property type="entry name" value="Phage_integrase"/>
    <property type="match status" value="1"/>
</dbReference>
<name>A0A1E5LAZ3_9BACI</name>
<evidence type="ECO:0000259" key="13">
    <source>
        <dbReference type="PROSITE" id="PS51900"/>
    </source>
</evidence>
<dbReference type="InterPro" id="IPR013762">
    <property type="entry name" value="Integrase-like_cat_sf"/>
</dbReference>
<evidence type="ECO:0000256" key="1">
    <source>
        <dbReference type="ARBA" id="ARBA00004496"/>
    </source>
</evidence>
<dbReference type="SUPFAM" id="SSF56349">
    <property type="entry name" value="DNA breaking-rejoining enzymes"/>
    <property type="match status" value="1"/>
</dbReference>
<feature type="active site" evidence="10">
    <location>
        <position position="173"/>
    </location>
</feature>
<dbReference type="InterPro" id="IPR002104">
    <property type="entry name" value="Integrase_catalytic"/>
</dbReference>
<gene>
    <name evidence="10" type="primary">xerC</name>
    <name evidence="14" type="ORF">BFG57_06435</name>
</gene>
<protein>
    <recommendedName>
        <fullName evidence="10 11">Tyrosine recombinase XerC</fullName>
    </recommendedName>
</protein>
<dbReference type="InterPro" id="IPR010998">
    <property type="entry name" value="Integrase_recombinase_N"/>
</dbReference>
<comment type="subcellular location">
    <subcellularLocation>
        <location evidence="1 10">Cytoplasm</location>
    </subcellularLocation>
</comment>
<keyword evidence="6 10" id="KW-0229">DNA integration</keyword>
<evidence type="ECO:0000259" key="12">
    <source>
        <dbReference type="PROSITE" id="PS51898"/>
    </source>
</evidence>
<reference evidence="14 15" key="1">
    <citation type="submission" date="2016-08" db="EMBL/GenBank/DDBJ databases">
        <title>Genome of Bacillus solimangrovi GH2-4.</title>
        <authorList>
            <person name="Lim S."/>
            <person name="Kim B.-C."/>
        </authorList>
    </citation>
    <scope>NUCLEOTIDE SEQUENCE [LARGE SCALE GENOMIC DNA]</scope>
    <source>
        <strain evidence="14 15">GH2-4</strain>
    </source>
</reference>
<organism evidence="14 15">
    <name type="scientific">Bacillus solimangrovi</name>
    <dbReference type="NCBI Taxonomy" id="1305675"/>
    <lineage>
        <taxon>Bacteria</taxon>
        <taxon>Bacillati</taxon>
        <taxon>Bacillota</taxon>
        <taxon>Bacilli</taxon>
        <taxon>Bacillales</taxon>
        <taxon>Bacillaceae</taxon>
        <taxon>Bacillus</taxon>
    </lineage>
</organism>
<evidence type="ECO:0000256" key="7">
    <source>
        <dbReference type="ARBA" id="ARBA00023125"/>
    </source>
</evidence>
<evidence type="ECO:0000256" key="3">
    <source>
        <dbReference type="ARBA" id="ARBA00022490"/>
    </source>
</evidence>
<keyword evidence="7 10" id="KW-0238">DNA-binding</keyword>
<dbReference type="STRING" id="1305675.BFG57_06435"/>
<feature type="domain" description="Core-binding (CB)" evidence="13">
    <location>
        <begin position="2"/>
        <end position="88"/>
    </location>
</feature>
<dbReference type="EMBL" id="MJEH01000063">
    <property type="protein sequence ID" value="OEH91252.1"/>
    <property type="molecule type" value="Genomic_DNA"/>
</dbReference>
<keyword evidence="5 10" id="KW-0159">Chromosome partition</keyword>
<comment type="function">
    <text evidence="10">Site-specific tyrosine recombinase, which acts by catalyzing the cutting and rejoining of the recombining DNA molecules. The XerC-XerD complex is essential to convert dimers of the bacterial chromosome into monomers to permit their segregation at cell division. It also contributes to the segregational stability of plasmids.</text>
</comment>
<proteinExistence type="inferred from homology"/>
<evidence type="ECO:0000313" key="15">
    <source>
        <dbReference type="Proteomes" id="UP000095209"/>
    </source>
</evidence>
<dbReference type="NCBIfam" id="NF040815">
    <property type="entry name" value="recomb_XerA_Arch"/>
    <property type="match status" value="1"/>
</dbReference>
<feature type="active site" evidence="10">
    <location>
        <position position="149"/>
    </location>
</feature>
<dbReference type="PROSITE" id="PS51900">
    <property type="entry name" value="CB"/>
    <property type="match status" value="1"/>
</dbReference>
<dbReference type="InterPro" id="IPR004107">
    <property type="entry name" value="Integrase_SAM-like_N"/>
</dbReference>
<accession>A0A1E5LAZ3</accession>
<evidence type="ECO:0000256" key="10">
    <source>
        <dbReference type="HAMAP-Rule" id="MF_01808"/>
    </source>
</evidence>
<dbReference type="Gene3D" id="1.10.443.10">
    <property type="entry name" value="Intergrase catalytic core"/>
    <property type="match status" value="1"/>
</dbReference>
<evidence type="ECO:0000256" key="4">
    <source>
        <dbReference type="ARBA" id="ARBA00022618"/>
    </source>
</evidence>
<comment type="similarity">
    <text evidence="2 10">Belongs to the 'phage' integrase family. XerC subfamily.</text>
</comment>
<dbReference type="InterPro" id="IPR011931">
    <property type="entry name" value="Recomb_XerC"/>
</dbReference>
<dbReference type="InterPro" id="IPR050090">
    <property type="entry name" value="Tyrosine_recombinase_XerCD"/>
</dbReference>
<keyword evidence="3 10" id="KW-0963">Cytoplasm</keyword>
<dbReference type="InterPro" id="IPR023009">
    <property type="entry name" value="Tyrosine_recombinase_XerC/XerD"/>
</dbReference>
<dbReference type="Pfam" id="PF02899">
    <property type="entry name" value="Phage_int_SAM_1"/>
    <property type="match status" value="1"/>
</dbReference>
<dbReference type="PROSITE" id="PS51898">
    <property type="entry name" value="TYR_RECOMBINASE"/>
    <property type="match status" value="1"/>
</dbReference>
<dbReference type="Proteomes" id="UP000095209">
    <property type="component" value="Unassembled WGS sequence"/>
</dbReference>
<dbReference type="GO" id="GO:0006313">
    <property type="term" value="P:DNA transposition"/>
    <property type="evidence" value="ECO:0007669"/>
    <property type="project" value="UniProtKB-UniRule"/>
</dbReference>
<dbReference type="GO" id="GO:0009037">
    <property type="term" value="F:tyrosine-based site-specific recombinase activity"/>
    <property type="evidence" value="ECO:0007669"/>
    <property type="project" value="UniProtKB-UniRule"/>
</dbReference>
<dbReference type="InterPro" id="IPR044068">
    <property type="entry name" value="CB"/>
</dbReference>
<dbReference type="GO" id="GO:0007059">
    <property type="term" value="P:chromosome segregation"/>
    <property type="evidence" value="ECO:0007669"/>
    <property type="project" value="UniProtKB-UniRule"/>
</dbReference>
<feature type="domain" description="Tyr recombinase" evidence="12">
    <location>
        <begin position="109"/>
        <end position="294"/>
    </location>
</feature>
<evidence type="ECO:0000313" key="14">
    <source>
        <dbReference type="EMBL" id="OEH91252.1"/>
    </source>
</evidence>
<dbReference type="HAMAP" id="MF_01808">
    <property type="entry name" value="Recomb_XerC_XerD"/>
    <property type="match status" value="1"/>
</dbReference>
<keyword evidence="8 10" id="KW-0233">DNA recombination</keyword>
<dbReference type="GO" id="GO:0051301">
    <property type="term" value="P:cell division"/>
    <property type="evidence" value="ECO:0007669"/>
    <property type="project" value="UniProtKB-UniRule"/>
</dbReference>
<dbReference type="NCBIfam" id="NF001399">
    <property type="entry name" value="PRK00283.1"/>
    <property type="match status" value="1"/>
</dbReference>
<feature type="active site" evidence="10">
    <location>
        <position position="272"/>
    </location>
</feature>
<comment type="subunit">
    <text evidence="10">Forms a cyclic heterotetrameric complex composed of two molecules of XerC and two molecules of XerD.</text>
</comment>